<comment type="similarity">
    <text evidence="1 4">Belongs to the PstS family.</text>
</comment>
<dbReference type="Pfam" id="PF12849">
    <property type="entry name" value="PBP_like_2"/>
    <property type="match status" value="1"/>
</dbReference>
<protein>
    <recommendedName>
        <fullName evidence="4">Phosphate-binding protein</fullName>
    </recommendedName>
</protein>
<dbReference type="PANTHER" id="PTHR30570:SF1">
    <property type="entry name" value="PHOSPHATE-BINDING PROTEIN PSTS"/>
    <property type="match status" value="1"/>
</dbReference>
<dbReference type="GO" id="GO:0042301">
    <property type="term" value="F:phosphate ion binding"/>
    <property type="evidence" value="ECO:0007669"/>
    <property type="project" value="UniProtKB-UniRule"/>
</dbReference>
<feature type="region of interest" description="Disordered" evidence="5">
    <location>
        <begin position="32"/>
        <end position="52"/>
    </location>
</feature>
<dbReference type="Gene3D" id="3.40.190.10">
    <property type="entry name" value="Periplasmic binding protein-like II"/>
    <property type="match status" value="2"/>
</dbReference>
<feature type="compositionally biased region" description="Low complexity" evidence="5">
    <location>
        <begin position="38"/>
        <end position="49"/>
    </location>
</feature>
<dbReference type="Proteomes" id="UP000320421">
    <property type="component" value="Chromosome"/>
</dbReference>
<dbReference type="PANTHER" id="PTHR30570">
    <property type="entry name" value="PERIPLASMIC PHOSPHATE BINDING COMPONENT OF PHOSPHATE ABC TRANSPORTER"/>
    <property type="match status" value="1"/>
</dbReference>
<dbReference type="RefSeq" id="WP_145180548.1">
    <property type="nucleotide sequence ID" value="NZ_CP036266.1"/>
</dbReference>
<evidence type="ECO:0000256" key="1">
    <source>
        <dbReference type="ARBA" id="ARBA00008725"/>
    </source>
</evidence>
<keyword evidence="3" id="KW-0732">Signal</keyword>
<dbReference type="InterPro" id="IPR024370">
    <property type="entry name" value="PBP_domain"/>
</dbReference>
<feature type="domain" description="PBP" evidence="6">
    <location>
        <begin position="49"/>
        <end position="301"/>
    </location>
</feature>
<evidence type="ECO:0000256" key="3">
    <source>
        <dbReference type="ARBA" id="ARBA00022729"/>
    </source>
</evidence>
<dbReference type="InterPro" id="IPR050811">
    <property type="entry name" value="Phosphate_ABC_transporter"/>
</dbReference>
<keyword evidence="8" id="KW-1185">Reference proteome</keyword>
<comment type="function">
    <text evidence="4">Involved in the system for phosphate transport across the cytoplasmic membrane.</text>
</comment>
<evidence type="ECO:0000259" key="6">
    <source>
        <dbReference type="Pfam" id="PF12849"/>
    </source>
</evidence>
<name>A0A517PHB4_9PLAN</name>
<sequence>MITTNKGKVWGLLCLAIGVSLIGVGCNGNSDGPAAKQAGSEPGAEAPAEGGEKLEGSVKIDGSSTVYPVSEAVAEEFRAVQPKIRVTVGVSGTGGGMKKFIAGEVDICDASRAMKEKEANACKEQGIEFIELSVAFDGLAVIVNPKNDWCDCLTVGQLKELWRPESGVKQWKDLDPKWPAKDIKLYGPGTDSGTFDYFTEAIVGESKASRADYTASEDDNVLVTGVSEDADALGYFGYAYYDENKDKLKLLAVDGGKGCVKPSLETVRNNTYEPLSRPLFIYVRKSALERPEVVAFVKFYMENAAALSKDVGYVPVSEEVQKKNMETFNGALSK</sequence>
<organism evidence="7 8">
    <name type="scientific">Gimesia chilikensis</name>
    <dbReference type="NCBI Taxonomy" id="2605989"/>
    <lineage>
        <taxon>Bacteria</taxon>
        <taxon>Pseudomonadati</taxon>
        <taxon>Planctomycetota</taxon>
        <taxon>Planctomycetia</taxon>
        <taxon>Planctomycetales</taxon>
        <taxon>Planctomycetaceae</taxon>
        <taxon>Gimesia</taxon>
    </lineage>
</organism>
<dbReference type="InterPro" id="IPR011862">
    <property type="entry name" value="Phos-bd"/>
</dbReference>
<dbReference type="NCBIfam" id="TIGR02136">
    <property type="entry name" value="ptsS_2"/>
    <property type="match status" value="1"/>
</dbReference>
<proteinExistence type="inferred from homology"/>
<dbReference type="FunFam" id="3.40.190.10:FF:000055">
    <property type="entry name" value="Phosphate ABC transporter, phosphate-binding protein"/>
    <property type="match status" value="1"/>
</dbReference>
<dbReference type="SUPFAM" id="SSF53850">
    <property type="entry name" value="Periplasmic binding protein-like II"/>
    <property type="match status" value="1"/>
</dbReference>
<keyword evidence="2 4" id="KW-0813">Transport</keyword>
<dbReference type="OrthoDB" id="9790048at2"/>
<evidence type="ECO:0000313" key="7">
    <source>
        <dbReference type="EMBL" id="QDT18767.1"/>
    </source>
</evidence>
<accession>A0A517PHB4</accession>
<evidence type="ECO:0000256" key="4">
    <source>
        <dbReference type="RuleBase" id="RU367119"/>
    </source>
</evidence>
<dbReference type="CDD" id="cd13654">
    <property type="entry name" value="PBP2_phosphate_like_2"/>
    <property type="match status" value="1"/>
</dbReference>
<dbReference type="PROSITE" id="PS51257">
    <property type="entry name" value="PROKAR_LIPOPROTEIN"/>
    <property type="match status" value="1"/>
</dbReference>
<gene>
    <name evidence="7" type="primary">pstS</name>
    <name evidence="7" type="ORF">HG66A1_05290</name>
</gene>
<evidence type="ECO:0000313" key="8">
    <source>
        <dbReference type="Proteomes" id="UP000320421"/>
    </source>
</evidence>
<evidence type="ECO:0000256" key="5">
    <source>
        <dbReference type="SAM" id="MobiDB-lite"/>
    </source>
</evidence>
<dbReference type="AlphaFoldDB" id="A0A517PHB4"/>
<dbReference type="GO" id="GO:0006817">
    <property type="term" value="P:phosphate ion transport"/>
    <property type="evidence" value="ECO:0007669"/>
    <property type="project" value="UniProtKB-UniRule"/>
</dbReference>
<reference evidence="7 8" key="1">
    <citation type="submission" date="2019-02" db="EMBL/GenBank/DDBJ databases">
        <title>Deep-cultivation of Planctomycetes and their phenomic and genomic characterization uncovers novel biology.</title>
        <authorList>
            <person name="Wiegand S."/>
            <person name="Jogler M."/>
            <person name="Boedeker C."/>
            <person name="Pinto D."/>
            <person name="Vollmers J."/>
            <person name="Rivas-Marin E."/>
            <person name="Kohn T."/>
            <person name="Peeters S.H."/>
            <person name="Heuer A."/>
            <person name="Rast P."/>
            <person name="Oberbeckmann S."/>
            <person name="Bunk B."/>
            <person name="Jeske O."/>
            <person name="Meyerdierks A."/>
            <person name="Storesund J.E."/>
            <person name="Kallscheuer N."/>
            <person name="Luecker S."/>
            <person name="Lage O.M."/>
            <person name="Pohl T."/>
            <person name="Merkel B.J."/>
            <person name="Hornburger P."/>
            <person name="Mueller R.-W."/>
            <person name="Bruemmer F."/>
            <person name="Labrenz M."/>
            <person name="Spormann A.M."/>
            <person name="Op den Camp H."/>
            <person name="Overmann J."/>
            <person name="Amann R."/>
            <person name="Jetten M.S.M."/>
            <person name="Mascher T."/>
            <person name="Medema M.H."/>
            <person name="Devos D.P."/>
            <person name="Kaster A.-K."/>
            <person name="Ovreas L."/>
            <person name="Rohde M."/>
            <person name="Galperin M.Y."/>
            <person name="Jogler C."/>
        </authorList>
    </citation>
    <scope>NUCLEOTIDE SEQUENCE [LARGE SCALE GENOMIC DNA]</scope>
    <source>
        <strain evidence="7 8">HG66A1</strain>
    </source>
</reference>
<evidence type="ECO:0000256" key="2">
    <source>
        <dbReference type="ARBA" id="ARBA00022448"/>
    </source>
</evidence>
<keyword evidence="4" id="KW-0592">Phosphate transport</keyword>
<dbReference type="EMBL" id="CP036266">
    <property type="protein sequence ID" value="QDT18767.1"/>
    <property type="molecule type" value="Genomic_DNA"/>
</dbReference>